<dbReference type="KEGG" id="rce:RC1_0766"/>
<dbReference type="AlphaFoldDB" id="B6IRW1"/>
<dbReference type="SUPFAM" id="SSF52799">
    <property type="entry name" value="(Phosphotyrosine protein) phosphatases II"/>
    <property type="match status" value="1"/>
</dbReference>
<proteinExistence type="predicted"/>
<dbReference type="CDD" id="cd14503">
    <property type="entry name" value="PTP-bact"/>
    <property type="match status" value="1"/>
</dbReference>
<dbReference type="HOGENOM" id="CLU_105726_3_0_5"/>
<keyword evidence="3" id="KW-1185">Reference proteome</keyword>
<dbReference type="Proteomes" id="UP000001591">
    <property type="component" value="Chromosome"/>
</dbReference>
<dbReference type="NCBIfam" id="TIGR01244">
    <property type="entry name" value="TIGR01244 family sulfur transferase"/>
    <property type="match status" value="1"/>
</dbReference>
<evidence type="ECO:0000313" key="3">
    <source>
        <dbReference type="Proteomes" id="UP000001591"/>
    </source>
</evidence>
<accession>B6IRW1</accession>
<sequence length="158" mass="16758">MSDPQSGGDAMDLKARQLEDTVFTAPQISEDDIAEAARQGFKAIINNRPDGEEPGQLDHERAATAAARHGLAYAYVPVDARTMGPAVVDAFARALAAVEGPVLLHCRTGTRSTHLWAMAATRDGRFTPDEVTARAARAGYDLEPLRPVLAGYASGAGR</sequence>
<dbReference type="STRING" id="414684.RC1_0766"/>
<dbReference type="Gene3D" id="3.90.190.10">
    <property type="entry name" value="Protein tyrosine phosphatase superfamily"/>
    <property type="match status" value="1"/>
</dbReference>
<dbReference type="GO" id="GO:0016787">
    <property type="term" value="F:hydrolase activity"/>
    <property type="evidence" value="ECO:0007669"/>
    <property type="project" value="InterPro"/>
</dbReference>
<dbReference type="InterPro" id="IPR029021">
    <property type="entry name" value="Prot-tyrosine_phosphatase-like"/>
</dbReference>
<reference evidence="2 3" key="1">
    <citation type="journal article" date="2010" name="BMC Genomics">
        <title>Metabolic flexibility revealed in the genome of the cyst-forming alpha-1 proteobacterium Rhodospirillum centenum.</title>
        <authorList>
            <person name="Lu Y.K."/>
            <person name="Marden J."/>
            <person name="Han M."/>
            <person name="Swingley W.D."/>
            <person name="Mastrian S.D."/>
            <person name="Chowdhury S.R."/>
            <person name="Hao J."/>
            <person name="Helmy T."/>
            <person name="Kim S."/>
            <person name="Kurdoglu A.A."/>
            <person name="Matthies H.J."/>
            <person name="Rollo D."/>
            <person name="Stothard P."/>
            <person name="Blankenship R.E."/>
            <person name="Bauer C.E."/>
            <person name="Touchman J.W."/>
        </authorList>
    </citation>
    <scope>NUCLEOTIDE SEQUENCE [LARGE SCALE GENOMIC DNA]</scope>
    <source>
        <strain evidence="3">ATCC 51521 / SW</strain>
    </source>
</reference>
<dbReference type="EMBL" id="CP000613">
    <property type="protein sequence ID" value="ACI98197.1"/>
    <property type="molecule type" value="Genomic_DNA"/>
</dbReference>
<dbReference type="Pfam" id="PF04273">
    <property type="entry name" value="BLH_phosphatase"/>
    <property type="match status" value="1"/>
</dbReference>
<protein>
    <recommendedName>
        <fullName evidence="1">Beta-lactamase hydrolase-like protein phosphatase-like domain-containing protein</fullName>
    </recommendedName>
</protein>
<dbReference type="eggNOG" id="COG3453">
    <property type="taxonomic scope" value="Bacteria"/>
</dbReference>
<dbReference type="InterPro" id="IPR005939">
    <property type="entry name" value="BLH_phosphatase-like"/>
</dbReference>
<organism evidence="2 3">
    <name type="scientific">Rhodospirillum centenum (strain ATCC 51521 / SW)</name>
    <dbReference type="NCBI Taxonomy" id="414684"/>
    <lineage>
        <taxon>Bacteria</taxon>
        <taxon>Pseudomonadati</taxon>
        <taxon>Pseudomonadota</taxon>
        <taxon>Alphaproteobacteria</taxon>
        <taxon>Rhodospirillales</taxon>
        <taxon>Rhodospirillaceae</taxon>
        <taxon>Rhodospirillum</taxon>
    </lineage>
</organism>
<gene>
    <name evidence="2" type="ordered locus">RC1_0766</name>
</gene>
<evidence type="ECO:0000259" key="1">
    <source>
        <dbReference type="Pfam" id="PF04273"/>
    </source>
</evidence>
<name>B6IRW1_RHOCS</name>
<evidence type="ECO:0000313" key="2">
    <source>
        <dbReference type="EMBL" id="ACI98197.1"/>
    </source>
</evidence>
<feature type="domain" description="Beta-lactamase hydrolase-like protein phosphatase-like" evidence="1">
    <location>
        <begin position="16"/>
        <end position="119"/>
    </location>
</feature>
<dbReference type="RefSeq" id="WP_012565988.1">
    <property type="nucleotide sequence ID" value="NC_011420.2"/>
</dbReference>